<dbReference type="Proteomes" id="UP000534783">
    <property type="component" value="Unassembled WGS sequence"/>
</dbReference>
<comment type="caution">
    <text evidence="3">The sequence shown here is derived from an EMBL/GenBank/DDBJ whole genome shotgun (WGS) entry which is preliminary data.</text>
</comment>
<dbReference type="EMBL" id="VTOW01000001">
    <property type="protein sequence ID" value="NKE69560.1"/>
    <property type="molecule type" value="Genomic_DNA"/>
</dbReference>
<dbReference type="PROSITE" id="PS51257">
    <property type="entry name" value="PROKAR_LIPOPROTEIN"/>
    <property type="match status" value="1"/>
</dbReference>
<gene>
    <name evidence="3" type="ORF">MNODULE_02185</name>
</gene>
<evidence type="ECO:0000313" key="3">
    <source>
        <dbReference type="EMBL" id="NKE69560.1"/>
    </source>
</evidence>
<dbReference type="InterPro" id="IPR036700">
    <property type="entry name" value="BOBF_sf"/>
</dbReference>
<feature type="signal peptide" evidence="2">
    <location>
        <begin position="1"/>
        <end position="28"/>
    </location>
</feature>
<dbReference type="SUPFAM" id="SSF101756">
    <property type="entry name" value="Hypothetical protein YgiW"/>
    <property type="match status" value="1"/>
</dbReference>
<keyword evidence="2" id="KW-0732">Signal</keyword>
<organism evidence="3 4">
    <name type="scientific">Candidatus Manganitrophus noduliformans</name>
    <dbReference type="NCBI Taxonomy" id="2606439"/>
    <lineage>
        <taxon>Bacteria</taxon>
        <taxon>Pseudomonadati</taxon>
        <taxon>Nitrospirota</taxon>
        <taxon>Nitrospiria</taxon>
        <taxon>Candidatus Troglogloeales</taxon>
        <taxon>Candidatus Manganitrophaceae</taxon>
        <taxon>Candidatus Manganitrophus</taxon>
    </lineage>
</organism>
<proteinExistence type="predicted"/>
<dbReference type="RefSeq" id="WP_168057856.1">
    <property type="nucleotide sequence ID" value="NZ_VTOW01000001.1"/>
</dbReference>
<evidence type="ECO:0000256" key="2">
    <source>
        <dbReference type="SAM" id="SignalP"/>
    </source>
</evidence>
<name>A0A7X6DLT4_9BACT</name>
<evidence type="ECO:0000313" key="4">
    <source>
        <dbReference type="Proteomes" id="UP000534783"/>
    </source>
</evidence>
<protein>
    <submittedName>
        <fullName evidence="3">Uncharacterized protein</fullName>
    </submittedName>
</protein>
<accession>A0A7X6DLT4</accession>
<sequence length="179" mass="20177">MIQNQNRYLNPLKWIGGFFSLFLLAACATENVRVEEVAEKPGDRIGEQVKIQGEIEESYGNRAFTIEDNQGESLFVIAEHPLSVTQDLKGKNVEVTGTVRRFDRSEIERDLETELDSEVTENIEEGDPVIVAREVIGDEEEFEGMGGGRNLVDEPGLDNEFMDPKNELFVPNTDEEPSR</sequence>
<evidence type="ECO:0000256" key="1">
    <source>
        <dbReference type="SAM" id="MobiDB-lite"/>
    </source>
</evidence>
<feature type="region of interest" description="Disordered" evidence="1">
    <location>
        <begin position="142"/>
        <end position="179"/>
    </location>
</feature>
<dbReference type="AlphaFoldDB" id="A0A7X6DLT4"/>
<keyword evidence="4" id="KW-1185">Reference proteome</keyword>
<feature type="chain" id="PRO_5030843457" evidence="2">
    <location>
        <begin position="29"/>
        <end position="179"/>
    </location>
</feature>
<reference evidence="3 4" key="1">
    <citation type="journal article" date="2020" name="Nature">
        <title>Bacterial chemolithoautotrophy via manganese oxidation.</title>
        <authorList>
            <person name="Yu H."/>
            <person name="Leadbetter J.R."/>
        </authorList>
    </citation>
    <scope>NUCLEOTIDE SEQUENCE [LARGE SCALE GENOMIC DNA]</scope>
    <source>
        <strain evidence="3 4">Mn-1</strain>
    </source>
</reference>